<evidence type="ECO:0000313" key="2">
    <source>
        <dbReference type="Proteomes" id="UP000316855"/>
    </source>
</evidence>
<dbReference type="EMBL" id="CP036343">
    <property type="protein sequence ID" value="QDT89809.1"/>
    <property type="molecule type" value="Genomic_DNA"/>
</dbReference>
<organism evidence="1 2">
    <name type="scientific">Gimesia algae</name>
    <dbReference type="NCBI Taxonomy" id="2527971"/>
    <lineage>
        <taxon>Bacteria</taxon>
        <taxon>Pseudomonadati</taxon>
        <taxon>Planctomycetota</taxon>
        <taxon>Planctomycetia</taxon>
        <taxon>Planctomycetales</taxon>
        <taxon>Planctomycetaceae</taxon>
        <taxon>Gimesia</taxon>
    </lineage>
</organism>
<accession>A0A517V9Z1</accession>
<name>A0A517V9Z1_9PLAN</name>
<keyword evidence="2" id="KW-1185">Reference proteome</keyword>
<sequence>MGPFYAPITPPKWVRFARQSPYVTTETDLTTMIQLFHPLLTLIATASDSLLAKFVLYLKNENRILRDRTPGAIHTKPHERAQLLKYGKPLG</sequence>
<dbReference type="AlphaFoldDB" id="A0A517V9Z1"/>
<evidence type="ECO:0000313" key="1">
    <source>
        <dbReference type="EMBL" id="QDT89809.1"/>
    </source>
</evidence>
<dbReference type="KEGG" id="gax:Pan161_14420"/>
<dbReference type="Proteomes" id="UP000316855">
    <property type="component" value="Chromosome"/>
</dbReference>
<protein>
    <submittedName>
        <fullName evidence="1">Uncharacterized protein</fullName>
    </submittedName>
</protein>
<gene>
    <name evidence="1" type="ORF">Pan161_14420</name>
</gene>
<proteinExistence type="predicted"/>
<reference evidence="1 2" key="1">
    <citation type="submission" date="2019-02" db="EMBL/GenBank/DDBJ databases">
        <title>Deep-cultivation of Planctomycetes and their phenomic and genomic characterization uncovers novel biology.</title>
        <authorList>
            <person name="Wiegand S."/>
            <person name="Jogler M."/>
            <person name="Boedeker C."/>
            <person name="Pinto D."/>
            <person name="Vollmers J."/>
            <person name="Rivas-Marin E."/>
            <person name="Kohn T."/>
            <person name="Peeters S.H."/>
            <person name="Heuer A."/>
            <person name="Rast P."/>
            <person name="Oberbeckmann S."/>
            <person name="Bunk B."/>
            <person name="Jeske O."/>
            <person name="Meyerdierks A."/>
            <person name="Storesund J.E."/>
            <person name="Kallscheuer N."/>
            <person name="Luecker S."/>
            <person name="Lage O.M."/>
            <person name="Pohl T."/>
            <person name="Merkel B.J."/>
            <person name="Hornburger P."/>
            <person name="Mueller R.-W."/>
            <person name="Bruemmer F."/>
            <person name="Labrenz M."/>
            <person name="Spormann A.M."/>
            <person name="Op den Camp H."/>
            <person name="Overmann J."/>
            <person name="Amann R."/>
            <person name="Jetten M.S.M."/>
            <person name="Mascher T."/>
            <person name="Medema M.H."/>
            <person name="Devos D.P."/>
            <person name="Kaster A.-K."/>
            <person name="Ovreas L."/>
            <person name="Rohde M."/>
            <person name="Galperin M.Y."/>
            <person name="Jogler C."/>
        </authorList>
    </citation>
    <scope>NUCLEOTIDE SEQUENCE [LARGE SCALE GENOMIC DNA]</scope>
    <source>
        <strain evidence="1 2">Pan161</strain>
    </source>
</reference>